<accession>A0ABU1UMV2</accession>
<dbReference type="EMBL" id="JAVDWH010000001">
    <property type="protein sequence ID" value="MDR7086488.1"/>
    <property type="molecule type" value="Genomic_DNA"/>
</dbReference>
<keyword evidence="9" id="KW-1185">Reference proteome</keyword>
<evidence type="ECO:0000256" key="7">
    <source>
        <dbReference type="SAM" id="Phobius"/>
    </source>
</evidence>
<evidence type="ECO:0000256" key="6">
    <source>
        <dbReference type="ARBA" id="ARBA00023136"/>
    </source>
</evidence>
<evidence type="ECO:0000256" key="2">
    <source>
        <dbReference type="ARBA" id="ARBA00006679"/>
    </source>
</evidence>
<evidence type="ECO:0000256" key="1">
    <source>
        <dbReference type="ARBA" id="ARBA00004651"/>
    </source>
</evidence>
<evidence type="ECO:0000256" key="3">
    <source>
        <dbReference type="ARBA" id="ARBA00022475"/>
    </source>
</evidence>
<dbReference type="Pfam" id="PF07681">
    <property type="entry name" value="DoxX"/>
    <property type="match status" value="1"/>
</dbReference>
<comment type="subcellular location">
    <subcellularLocation>
        <location evidence="1">Cell membrane</location>
        <topology evidence="1">Multi-pass membrane protein</topology>
    </subcellularLocation>
</comment>
<sequence>MTSADLAALILRVALGIVLLMHGRNHGWGSGGLAGTASWFESIGLRPAKLHAAISAYMEVACGILLLLGLFVPFAAAAGVATMTVAFVTVHRKNGFFIFNPGEGYEYVGTVAFALTALAVLGAGKISLDHAFDIELHGIAVGLGAAAAGVLGAAFLLVTSWRPPAAGGEDA</sequence>
<keyword evidence="4 7" id="KW-0812">Transmembrane</keyword>
<gene>
    <name evidence="8" type="ORF">J2X11_001327</name>
</gene>
<comment type="similarity">
    <text evidence="2">Belongs to the DoxX family.</text>
</comment>
<evidence type="ECO:0000313" key="9">
    <source>
        <dbReference type="Proteomes" id="UP001257739"/>
    </source>
</evidence>
<organism evidence="8 9">
    <name type="scientific">Aeromicrobium panaciterrae</name>
    <dbReference type="NCBI Taxonomy" id="363861"/>
    <lineage>
        <taxon>Bacteria</taxon>
        <taxon>Bacillati</taxon>
        <taxon>Actinomycetota</taxon>
        <taxon>Actinomycetes</taxon>
        <taxon>Propionibacteriales</taxon>
        <taxon>Nocardioidaceae</taxon>
        <taxon>Aeromicrobium</taxon>
    </lineage>
</organism>
<name>A0ABU1UMV2_9ACTN</name>
<dbReference type="InterPro" id="IPR032808">
    <property type="entry name" value="DoxX"/>
</dbReference>
<comment type="caution">
    <text evidence="8">The sequence shown here is derived from an EMBL/GenBank/DDBJ whole genome shotgun (WGS) entry which is preliminary data.</text>
</comment>
<keyword evidence="5 7" id="KW-1133">Transmembrane helix</keyword>
<dbReference type="InterPro" id="IPR051907">
    <property type="entry name" value="DoxX-like_oxidoreductase"/>
</dbReference>
<evidence type="ECO:0000313" key="8">
    <source>
        <dbReference type="EMBL" id="MDR7086488.1"/>
    </source>
</evidence>
<dbReference type="PANTHER" id="PTHR33452">
    <property type="entry name" value="OXIDOREDUCTASE CATD-RELATED"/>
    <property type="match status" value="1"/>
</dbReference>
<feature type="transmembrane region" description="Helical" evidence="7">
    <location>
        <begin position="107"/>
        <end position="124"/>
    </location>
</feature>
<feature type="transmembrane region" description="Helical" evidence="7">
    <location>
        <begin position="64"/>
        <end position="87"/>
    </location>
</feature>
<dbReference type="PANTHER" id="PTHR33452:SF1">
    <property type="entry name" value="INNER MEMBRANE PROTEIN YPHA-RELATED"/>
    <property type="match status" value="1"/>
</dbReference>
<proteinExistence type="inferred from homology"/>
<reference evidence="8 9" key="1">
    <citation type="submission" date="2023-07" db="EMBL/GenBank/DDBJ databases">
        <title>Sorghum-associated microbial communities from plants grown in Nebraska, USA.</title>
        <authorList>
            <person name="Schachtman D."/>
        </authorList>
    </citation>
    <scope>NUCLEOTIDE SEQUENCE [LARGE SCALE GENOMIC DNA]</scope>
    <source>
        <strain evidence="8 9">BE248</strain>
    </source>
</reference>
<dbReference type="Proteomes" id="UP001257739">
    <property type="component" value="Unassembled WGS sequence"/>
</dbReference>
<protein>
    <submittedName>
        <fullName evidence="8">Oxidoreductase</fullName>
    </submittedName>
</protein>
<evidence type="ECO:0000256" key="5">
    <source>
        <dbReference type="ARBA" id="ARBA00022989"/>
    </source>
</evidence>
<keyword evidence="3" id="KW-1003">Cell membrane</keyword>
<evidence type="ECO:0000256" key="4">
    <source>
        <dbReference type="ARBA" id="ARBA00022692"/>
    </source>
</evidence>
<keyword evidence="6 7" id="KW-0472">Membrane</keyword>
<dbReference type="RefSeq" id="WP_309968418.1">
    <property type="nucleotide sequence ID" value="NZ_JAVDWH010000001.1"/>
</dbReference>
<feature type="transmembrane region" description="Helical" evidence="7">
    <location>
        <begin position="136"/>
        <end position="158"/>
    </location>
</feature>